<dbReference type="BioCyc" id="CSTA292563:G1353-2445-MONOMER"/>
<dbReference type="AlphaFoldDB" id="K9YQI9"/>
<accession>K9YQI9</accession>
<keyword evidence="1 3" id="KW-0378">Hydrolase</keyword>
<dbReference type="eggNOG" id="COG0860">
    <property type="taxonomic scope" value="Bacteria"/>
</dbReference>
<sequence>MIFKSIILAGLMFPWWCLSVWAGSLQYWRFNQNLSRLEIVTESNVTPRAQLMANPTRLVVDLPNTQVGETLRQEVSSYVREVRVGQLNNQTARIVVELSGNYTMRPWQVRVRSLAPNRWYVQLPKFQTPDVYSLPDGNAVAIAVPAPTLASGSPSQNRGTVVIDPGHGGRDPGAIGIGGVQEKGIVLEISQETARVLRQGGYQVVMMRTSDVFVSLEQRATLANNSNGDVFVSIHANAVGGNRPEVNGLETYYFQTGRLLAHTIHRNILRRLNVRDRNVRQARFYVLRHTTMPAVLVEVGFLTGSIDNRNLSNPSYRRQMGEAIAHGIMEYLR</sequence>
<dbReference type="PATRIC" id="fig|292563.3.peg.2548"/>
<gene>
    <name evidence="3" type="ordered locus">Cyast_2443</name>
</gene>
<organism evidence="3 4">
    <name type="scientific">Cyanobacterium stanieri (strain ATCC 29140 / PCC 7202)</name>
    <dbReference type="NCBI Taxonomy" id="292563"/>
    <lineage>
        <taxon>Bacteria</taxon>
        <taxon>Bacillati</taxon>
        <taxon>Cyanobacteriota</taxon>
        <taxon>Cyanophyceae</taxon>
        <taxon>Oscillatoriophycideae</taxon>
        <taxon>Chroococcales</taxon>
        <taxon>Geminocystaceae</taxon>
        <taxon>Cyanobacterium</taxon>
    </lineage>
</organism>
<dbReference type="KEGG" id="csn:Cyast_2443"/>
<evidence type="ECO:0000259" key="2">
    <source>
        <dbReference type="SMART" id="SM00646"/>
    </source>
</evidence>
<dbReference type="EMBL" id="CP003940">
    <property type="protein sequence ID" value="AFZ48388.1"/>
    <property type="molecule type" value="Genomic_DNA"/>
</dbReference>
<dbReference type="InterPro" id="IPR002508">
    <property type="entry name" value="MurNAc-LAA_cat"/>
</dbReference>
<dbReference type="GO" id="GO:0009253">
    <property type="term" value="P:peptidoglycan catabolic process"/>
    <property type="evidence" value="ECO:0007669"/>
    <property type="project" value="InterPro"/>
</dbReference>
<name>K9YQI9_CYASC</name>
<evidence type="ECO:0000313" key="4">
    <source>
        <dbReference type="Proteomes" id="UP000010483"/>
    </source>
</evidence>
<dbReference type="InterPro" id="IPR050695">
    <property type="entry name" value="N-acetylmuramoyl_amidase_3"/>
</dbReference>
<dbReference type="Proteomes" id="UP000010483">
    <property type="component" value="Chromosome"/>
</dbReference>
<keyword evidence="4" id="KW-1185">Reference proteome</keyword>
<dbReference type="FunFam" id="3.40.630.40:FF:000005">
    <property type="entry name" value="N-acetylmuramoyl-L-alanine amidase (AmiA)"/>
    <property type="match status" value="1"/>
</dbReference>
<dbReference type="GO" id="GO:0008745">
    <property type="term" value="F:N-acetylmuramoyl-L-alanine amidase activity"/>
    <property type="evidence" value="ECO:0007669"/>
    <property type="project" value="UniProtKB-EC"/>
</dbReference>
<dbReference type="HOGENOM" id="CLU_014322_2_0_3"/>
<dbReference type="STRING" id="292563.Cyast_2443"/>
<dbReference type="EC" id="3.5.1.28" evidence="3"/>
<dbReference type="PANTHER" id="PTHR30404:SF0">
    <property type="entry name" value="N-ACETYLMURAMOYL-L-ALANINE AMIDASE AMIC"/>
    <property type="match status" value="1"/>
</dbReference>
<evidence type="ECO:0000256" key="1">
    <source>
        <dbReference type="ARBA" id="ARBA00022801"/>
    </source>
</evidence>
<dbReference type="PANTHER" id="PTHR30404">
    <property type="entry name" value="N-ACETYLMURAMOYL-L-ALANINE AMIDASE"/>
    <property type="match status" value="1"/>
</dbReference>
<dbReference type="CDD" id="cd02696">
    <property type="entry name" value="MurNAc-LAA"/>
    <property type="match status" value="1"/>
</dbReference>
<dbReference type="Pfam" id="PF11741">
    <property type="entry name" value="AMIN"/>
    <property type="match status" value="1"/>
</dbReference>
<dbReference type="GO" id="GO:0030288">
    <property type="term" value="C:outer membrane-bounded periplasmic space"/>
    <property type="evidence" value="ECO:0007669"/>
    <property type="project" value="TreeGrafter"/>
</dbReference>
<protein>
    <submittedName>
        <fullName evidence="3">N-acetylmuramoyl-L-alanine amidase</fullName>
        <ecNumber evidence="3">3.5.1.28</ecNumber>
    </submittedName>
</protein>
<dbReference type="Gene3D" id="3.40.630.40">
    <property type="entry name" value="Zn-dependent exopeptidases"/>
    <property type="match status" value="1"/>
</dbReference>
<feature type="domain" description="MurNAc-LAA" evidence="2">
    <location>
        <begin position="220"/>
        <end position="329"/>
    </location>
</feature>
<dbReference type="SUPFAM" id="SSF53187">
    <property type="entry name" value="Zn-dependent exopeptidases"/>
    <property type="match status" value="1"/>
</dbReference>
<reference evidence="4" key="1">
    <citation type="journal article" date="2013" name="Proc. Natl. Acad. Sci. U.S.A.">
        <title>Improving the coverage of the cyanobacterial phylum using diversity-driven genome sequencing.</title>
        <authorList>
            <person name="Shih P.M."/>
            <person name="Wu D."/>
            <person name="Latifi A."/>
            <person name="Axen S.D."/>
            <person name="Fewer D.P."/>
            <person name="Talla E."/>
            <person name="Calteau A."/>
            <person name="Cai F."/>
            <person name="Tandeau de Marsac N."/>
            <person name="Rippka R."/>
            <person name="Herdman M."/>
            <person name="Sivonen K."/>
            <person name="Coursin T."/>
            <person name="Laurent T."/>
            <person name="Goodwin L."/>
            <person name="Nolan M."/>
            <person name="Davenport K.W."/>
            <person name="Han C.S."/>
            <person name="Rubin E.M."/>
            <person name="Eisen J.A."/>
            <person name="Woyke T."/>
            <person name="Gugger M."/>
            <person name="Kerfeld C.A."/>
        </authorList>
    </citation>
    <scope>NUCLEOTIDE SEQUENCE [LARGE SCALE GENOMIC DNA]</scope>
    <source>
        <strain evidence="4">ATCC 29140 / PCC 7202</strain>
    </source>
</reference>
<dbReference type="InterPro" id="IPR021731">
    <property type="entry name" value="AMIN_dom"/>
</dbReference>
<dbReference type="Pfam" id="PF01520">
    <property type="entry name" value="Amidase_3"/>
    <property type="match status" value="1"/>
</dbReference>
<proteinExistence type="predicted"/>
<dbReference type="SMART" id="SM00646">
    <property type="entry name" value="Ami_3"/>
    <property type="match status" value="1"/>
</dbReference>
<dbReference type="Gene3D" id="2.60.40.3500">
    <property type="match status" value="1"/>
</dbReference>
<evidence type="ECO:0000313" key="3">
    <source>
        <dbReference type="EMBL" id="AFZ48388.1"/>
    </source>
</evidence>